<feature type="compositionally biased region" description="Basic and acidic residues" evidence="7">
    <location>
        <begin position="1"/>
        <end position="60"/>
    </location>
</feature>
<feature type="compositionally biased region" description="Basic and acidic residues" evidence="7">
    <location>
        <begin position="203"/>
        <end position="217"/>
    </location>
</feature>
<dbReference type="GO" id="GO:0048812">
    <property type="term" value="P:neuron projection morphogenesis"/>
    <property type="evidence" value="ECO:0007669"/>
    <property type="project" value="TreeGrafter"/>
</dbReference>
<proteinExistence type="predicted"/>
<dbReference type="GO" id="GO:0045773">
    <property type="term" value="P:positive regulation of axon extension"/>
    <property type="evidence" value="ECO:0007669"/>
    <property type="project" value="TreeGrafter"/>
</dbReference>
<dbReference type="GO" id="GO:0030425">
    <property type="term" value="C:dendrite"/>
    <property type="evidence" value="ECO:0007669"/>
    <property type="project" value="TreeGrafter"/>
</dbReference>
<dbReference type="GO" id="GO:0005884">
    <property type="term" value="C:actin filament"/>
    <property type="evidence" value="ECO:0007669"/>
    <property type="project" value="TreeGrafter"/>
</dbReference>
<feature type="non-terminal residue" evidence="9">
    <location>
        <position position="1"/>
    </location>
</feature>
<evidence type="ECO:0000256" key="5">
    <source>
        <dbReference type="ARBA" id="ARBA00023212"/>
    </source>
</evidence>
<evidence type="ECO:0000256" key="6">
    <source>
        <dbReference type="PROSITE-ProRule" id="PRU00192"/>
    </source>
</evidence>
<dbReference type="PANTHER" id="PTHR10829:SF25">
    <property type="entry name" value="DREBRIN-LIKE PROTEIN"/>
    <property type="match status" value="1"/>
</dbReference>
<feature type="compositionally biased region" description="Basic and acidic residues" evidence="7">
    <location>
        <begin position="95"/>
        <end position="104"/>
    </location>
</feature>
<dbReference type="PANTHER" id="PTHR10829">
    <property type="entry name" value="CORTACTIN AND DREBRIN"/>
    <property type="match status" value="1"/>
</dbReference>
<comment type="subcellular location">
    <subcellularLocation>
        <location evidence="1">Cytoplasm</location>
        <location evidence="1">Cytoskeleton</location>
    </subcellularLocation>
</comment>
<evidence type="ECO:0000256" key="2">
    <source>
        <dbReference type="ARBA" id="ARBA00022443"/>
    </source>
</evidence>
<name>A0A1B6D1I5_9HEMI</name>
<organism evidence="9">
    <name type="scientific">Clastoptera arizonana</name>
    <name type="common">Arizona spittle bug</name>
    <dbReference type="NCBI Taxonomy" id="38151"/>
    <lineage>
        <taxon>Eukaryota</taxon>
        <taxon>Metazoa</taxon>
        <taxon>Ecdysozoa</taxon>
        <taxon>Arthropoda</taxon>
        <taxon>Hexapoda</taxon>
        <taxon>Insecta</taxon>
        <taxon>Pterygota</taxon>
        <taxon>Neoptera</taxon>
        <taxon>Paraneoptera</taxon>
        <taxon>Hemiptera</taxon>
        <taxon>Auchenorrhyncha</taxon>
        <taxon>Cercopoidea</taxon>
        <taxon>Clastopteridae</taxon>
        <taxon>Clastoptera</taxon>
    </lineage>
</organism>
<dbReference type="Gene3D" id="2.30.30.40">
    <property type="entry name" value="SH3 Domains"/>
    <property type="match status" value="1"/>
</dbReference>
<dbReference type="GO" id="GO:0030864">
    <property type="term" value="C:cortical actin cytoskeleton"/>
    <property type="evidence" value="ECO:0007669"/>
    <property type="project" value="TreeGrafter"/>
</dbReference>
<feature type="compositionally biased region" description="Basic and acidic residues" evidence="7">
    <location>
        <begin position="69"/>
        <end position="85"/>
    </location>
</feature>
<dbReference type="SUPFAM" id="SSF50044">
    <property type="entry name" value="SH3-domain"/>
    <property type="match status" value="1"/>
</dbReference>
<dbReference type="SMART" id="SM00326">
    <property type="entry name" value="SH3"/>
    <property type="match status" value="1"/>
</dbReference>
<dbReference type="InterPro" id="IPR036028">
    <property type="entry name" value="SH3-like_dom_sf"/>
</dbReference>
<feature type="region of interest" description="Disordered" evidence="7">
    <location>
        <begin position="1"/>
        <end position="104"/>
    </location>
</feature>
<dbReference type="CDD" id="cd11960">
    <property type="entry name" value="SH3_Abp1_eu"/>
    <property type="match status" value="1"/>
</dbReference>
<evidence type="ECO:0000313" key="9">
    <source>
        <dbReference type="EMBL" id="JAS19483.1"/>
    </source>
</evidence>
<dbReference type="Pfam" id="PF00018">
    <property type="entry name" value="SH3_1"/>
    <property type="match status" value="1"/>
</dbReference>
<keyword evidence="4" id="KW-0009">Actin-binding</keyword>
<dbReference type="FunFam" id="2.30.30.40:FF:000046">
    <property type="entry name" value="Drebrin-like protein isoform B"/>
    <property type="match status" value="1"/>
</dbReference>
<keyword evidence="3" id="KW-0963">Cytoplasm</keyword>
<dbReference type="GO" id="GO:0014069">
    <property type="term" value="C:postsynaptic density"/>
    <property type="evidence" value="ECO:0007669"/>
    <property type="project" value="TreeGrafter"/>
</dbReference>
<feature type="domain" description="SH3" evidence="8">
    <location>
        <begin position="224"/>
        <end position="284"/>
    </location>
</feature>
<evidence type="ECO:0000256" key="3">
    <source>
        <dbReference type="ARBA" id="ARBA00022490"/>
    </source>
</evidence>
<dbReference type="GO" id="GO:0045211">
    <property type="term" value="C:postsynaptic membrane"/>
    <property type="evidence" value="ECO:0007669"/>
    <property type="project" value="TreeGrafter"/>
</dbReference>
<gene>
    <name evidence="9" type="ORF">g.6102</name>
</gene>
<feature type="region of interest" description="Disordered" evidence="7">
    <location>
        <begin position="195"/>
        <end position="219"/>
    </location>
</feature>
<dbReference type="AlphaFoldDB" id="A0A1B6D1I5"/>
<dbReference type="PROSITE" id="PS50002">
    <property type="entry name" value="SH3"/>
    <property type="match status" value="1"/>
</dbReference>
<evidence type="ECO:0000259" key="8">
    <source>
        <dbReference type="PROSITE" id="PS50002"/>
    </source>
</evidence>
<sequence length="284" mass="33444">PQQEINAKERDTFWQREEEEEKKRLEHERQIKEEERRKLENERQQREIEEAATREAKIQERSNSITMLREAEKQTIKQSTEPKLEETDDREYEEYERRNRSEELKRIRSQEAQALISKRTIDARAVFEQNTAAGQLHNKKTSYQTSTVTNTAGIEEERWSQEPDTINVPHVHTNSSELKQNDQSRSEFLEDQVIDNTGEEENESNKEDNSLYARYDDPDTYENDTGIRAKALYSYTAADETEISFSVGEEIFQIELIDKGWWQGLGPDGKFGLFPANYVQLQNL</sequence>
<evidence type="ECO:0000256" key="1">
    <source>
        <dbReference type="ARBA" id="ARBA00004245"/>
    </source>
</evidence>
<reference evidence="9" key="1">
    <citation type="submission" date="2015-12" db="EMBL/GenBank/DDBJ databases">
        <title>De novo transcriptome assembly of four potential Pierce s Disease insect vectors from Arizona vineyards.</title>
        <authorList>
            <person name="Tassone E.E."/>
        </authorList>
    </citation>
    <scope>NUCLEOTIDE SEQUENCE</scope>
</reference>
<dbReference type="InterPro" id="IPR035717">
    <property type="entry name" value="Drebrin-like_SH3"/>
</dbReference>
<dbReference type="PRINTS" id="PR00452">
    <property type="entry name" value="SH3DOMAIN"/>
</dbReference>
<accession>A0A1B6D1I5</accession>
<dbReference type="EMBL" id="GEDC01017815">
    <property type="protein sequence ID" value="JAS19483.1"/>
    <property type="molecule type" value="Transcribed_RNA"/>
</dbReference>
<dbReference type="GO" id="GO:0098974">
    <property type="term" value="P:postsynaptic actin cytoskeleton organization"/>
    <property type="evidence" value="ECO:0007669"/>
    <property type="project" value="TreeGrafter"/>
</dbReference>
<evidence type="ECO:0000256" key="4">
    <source>
        <dbReference type="ARBA" id="ARBA00023203"/>
    </source>
</evidence>
<evidence type="ECO:0000256" key="7">
    <source>
        <dbReference type="SAM" id="MobiDB-lite"/>
    </source>
</evidence>
<keyword evidence="5" id="KW-0206">Cytoskeleton</keyword>
<keyword evidence="2 6" id="KW-0728">SH3 domain</keyword>
<protein>
    <recommendedName>
        <fullName evidence="8">SH3 domain-containing protein</fullName>
    </recommendedName>
</protein>
<dbReference type="GO" id="GO:0030027">
    <property type="term" value="C:lamellipodium"/>
    <property type="evidence" value="ECO:0007669"/>
    <property type="project" value="TreeGrafter"/>
</dbReference>
<dbReference type="GO" id="GO:0030833">
    <property type="term" value="P:regulation of actin filament polymerization"/>
    <property type="evidence" value="ECO:0007669"/>
    <property type="project" value="TreeGrafter"/>
</dbReference>
<dbReference type="GO" id="GO:0030427">
    <property type="term" value="C:site of polarized growth"/>
    <property type="evidence" value="ECO:0007669"/>
    <property type="project" value="TreeGrafter"/>
</dbReference>
<dbReference type="GO" id="GO:0051015">
    <property type="term" value="F:actin filament binding"/>
    <property type="evidence" value="ECO:0007669"/>
    <property type="project" value="TreeGrafter"/>
</dbReference>
<dbReference type="InterPro" id="IPR001452">
    <property type="entry name" value="SH3_domain"/>
</dbReference>